<feature type="compositionally biased region" description="Low complexity" evidence="1">
    <location>
        <begin position="29"/>
        <end position="46"/>
    </location>
</feature>
<name>A0A0F7PWH0_9LACO</name>
<dbReference type="PROSITE" id="PS51257">
    <property type="entry name" value="PROKAR_LIPOPROTEIN"/>
    <property type="match status" value="1"/>
</dbReference>
<proteinExistence type="predicted"/>
<feature type="region of interest" description="Disordered" evidence="1">
    <location>
        <begin position="29"/>
        <end position="93"/>
    </location>
</feature>
<dbReference type="EMBL" id="CP011403">
    <property type="protein sequence ID" value="AKI03890.1"/>
    <property type="molecule type" value="Genomic_DNA"/>
</dbReference>
<feature type="compositionally biased region" description="Low complexity" evidence="1">
    <location>
        <begin position="66"/>
        <end position="84"/>
    </location>
</feature>
<dbReference type="PATRIC" id="fig|1194971.3.peg.340"/>
<dbReference type="Proteomes" id="UP000035027">
    <property type="component" value="Chromosome"/>
</dbReference>
<feature type="signal peptide" evidence="2">
    <location>
        <begin position="1"/>
        <end position="29"/>
    </location>
</feature>
<keyword evidence="2" id="KW-0732">Signal</keyword>
<organism evidence="3 4">
    <name type="scientific">Ligilactobacillus salivarius str. Ren</name>
    <dbReference type="NCBI Taxonomy" id="1194971"/>
    <lineage>
        <taxon>Bacteria</taxon>
        <taxon>Bacillati</taxon>
        <taxon>Bacillota</taxon>
        <taxon>Bacilli</taxon>
        <taxon>Lactobacillales</taxon>
        <taxon>Lactobacillaceae</taxon>
        <taxon>Ligilactobacillus</taxon>
    </lineage>
</organism>
<evidence type="ECO:0000313" key="4">
    <source>
        <dbReference type="Proteomes" id="UP000035027"/>
    </source>
</evidence>
<gene>
    <name evidence="3" type="ORF">LsR_00339</name>
</gene>
<feature type="chain" id="PRO_5038988688" description="Secreted protein" evidence="2">
    <location>
        <begin position="30"/>
        <end position="242"/>
    </location>
</feature>
<accession>A0A0F7PWH0</accession>
<feature type="compositionally biased region" description="Basic and acidic residues" evidence="1">
    <location>
        <begin position="55"/>
        <end position="65"/>
    </location>
</feature>
<evidence type="ECO:0000256" key="1">
    <source>
        <dbReference type="SAM" id="MobiDB-lite"/>
    </source>
</evidence>
<dbReference type="AlphaFoldDB" id="A0A0F7PWH0"/>
<evidence type="ECO:0008006" key="5">
    <source>
        <dbReference type="Google" id="ProtNLM"/>
    </source>
</evidence>
<reference evidence="3 4" key="1">
    <citation type="submission" date="2015-05" db="EMBL/GenBank/DDBJ databases">
        <title>Complete genome sequence of Lactobacillus salivarius Ren, a probiotic strain with antitumor activity.</title>
        <authorList>
            <person name="Sun E."/>
            <person name="Zhao L."/>
            <person name="Liu S."/>
            <person name="Zhang M."/>
            <person name="Guo H."/>
            <person name="Ren F."/>
        </authorList>
    </citation>
    <scope>NUCLEOTIDE SEQUENCE [LARGE SCALE GENOMIC DNA]</scope>
    <source>
        <strain evidence="3 4">Ren</strain>
    </source>
</reference>
<protein>
    <recommendedName>
        <fullName evidence="5">Secreted protein</fullName>
    </recommendedName>
</protein>
<sequence>MGKIMKKTIWVILAALSTLLILTGCSSNSSEHKSSASSKAELVKSSSSKKKHSEKKKESSSEKESSSSSLSSEVSSSSSTQSSEDLGEDRGGYVTTQEAMRGTWYSYFNGNMDKLVVSEYEMTFTYNLGKEESTRHIILYKNLVNKSLDNNASETEKESKKDWYSGWYEDYNGIKFLRIRGMFEQGPGDHFSTHEEEINGQKVPLVLYGFGANDATDLVYYPSEDLAKQQSDVKYGDIDYKF</sequence>
<evidence type="ECO:0000313" key="3">
    <source>
        <dbReference type="EMBL" id="AKI03890.1"/>
    </source>
</evidence>
<evidence type="ECO:0000256" key="2">
    <source>
        <dbReference type="SAM" id="SignalP"/>
    </source>
</evidence>